<sequence length="108" mass="12206">MRQITNNNFFFVQLRPPADDDNPHISEANGWRWRRRNYRWSVVTLEQGSSEDGGGGGVKRQLRPAASDDGEDWRCPATAEIVGVRRWQRPASGGGVKWRRRTVVKGGG</sequence>
<reference evidence="2" key="1">
    <citation type="submission" date="2022-07" db="EMBL/GenBank/DDBJ databases">
        <authorList>
            <person name="Macas J."/>
            <person name="Novak P."/>
            <person name="Neumann P."/>
        </authorList>
    </citation>
    <scope>NUCLEOTIDE SEQUENCE</scope>
</reference>
<name>A0A9P0ZU75_CUSEU</name>
<dbReference type="AlphaFoldDB" id="A0A9P0ZU75"/>
<evidence type="ECO:0000313" key="3">
    <source>
        <dbReference type="Proteomes" id="UP001152484"/>
    </source>
</evidence>
<dbReference type="EMBL" id="CAMAPE010000058">
    <property type="protein sequence ID" value="CAH9111999.1"/>
    <property type="molecule type" value="Genomic_DNA"/>
</dbReference>
<comment type="caution">
    <text evidence="2">The sequence shown here is derived from an EMBL/GenBank/DDBJ whole genome shotgun (WGS) entry which is preliminary data.</text>
</comment>
<protein>
    <submittedName>
        <fullName evidence="2">Uncharacterized protein</fullName>
    </submittedName>
</protein>
<evidence type="ECO:0000256" key="1">
    <source>
        <dbReference type="SAM" id="MobiDB-lite"/>
    </source>
</evidence>
<dbReference type="Proteomes" id="UP001152484">
    <property type="component" value="Unassembled WGS sequence"/>
</dbReference>
<keyword evidence="3" id="KW-1185">Reference proteome</keyword>
<proteinExistence type="predicted"/>
<evidence type="ECO:0000313" key="2">
    <source>
        <dbReference type="EMBL" id="CAH9111999.1"/>
    </source>
</evidence>
<organism evidence="2 3">
    <name type="scientific">Cuscuta europaea</name>
    <name type="common">European dodder</name>
    <dbReference type="NCBI Taxonomy" id="41803"/>
    <lineage>
        <taxon>Eukaryota</taxon>
        <taxon>Viridiplantae</taxon>
        <taxon>Streptophyta</taxon>
        <taxon>Embryophyta</taxon>
        <taxon>Tracheophyta</taxon>
        <taxon>Spermatophyta</taxon>
        <taxon>Magnoliopsida</taxon>
        <taxon>eudicotyledons</taxon>
        <taxon>Gunneridae</taxon>
        <taxon>Pentapetalae</taxon>
        <taxon>asterids</taxon>
        <taxon>lamiids</taxon>
        <taxon>Solanales</taxon>
        <taxon>Convolvulaceae</taxon>
        <taxon>Cuscuteae</taxon>
        <taxon>Cuscuta</taxon>
        <taxon>Cuscuta subgen. Cuscuta</taxon>
    </lineage>
</organism>
<feature type="region of interest" description="Disordered" evidence="1">
    <location>
        <begin position="46"/>
        <end position="74"/>
    </location>
</feature>
<accession>A0A9P0ZU75</accession>
<gene>
    <name evidence="2" type="ORF">CEURO_LOCUS19461</name>
</gene>